<evidence type="ECO:0000313" key="3">
    <source>
        <dbReference type="EMBL" id="KAJ8453127.1"/>
    </source>
</evidence>
<evidence type="ECO:0000313" key="4">
    <source>
        <dbReference type="Proteomes" id="UP001153076"/>
    </source>
</evidence>
<protein>
    <recommendedName>
        <fullName evidence="2">DUF4283 domain-containing protein</fullName>
    </recommendedName>
</protein>
<evidence type="ECO:0000259" key="2">
    <source>
        <dbReference type="Pfam" id="PF14111"/>
    </source>
</evidence>
<feature type="compositionally biased region" description="Polar residues" evidence="1">
    <location>
        <begin position="11"/>
        <end position="31"/>
    </location>
</feature>
<comment type="caution">
    <text evidence="3">The sequence shown here is derived from an EMBL/GenBank/DDBJ whole genome shotgun (WGS) entry which is preliminary data.</text>
</comment>
<dbReference type="PANTHER" id="PTHR31286:SF165">
    <property type="entry name" value="DUF4283 DOMAIN-CONTAINING PROTEIN"/>
    <property type="match status" value="1"/>
</dbReference>
<dbReference type="PANTHER" id="PTHR31286">
    <property type="entry name" value="GLYCINE-RICH CELL WALL STRUCTURAL PROTEIN 1.8-LIKE"/>
    <property type="match status" value="1"/>
</dbReference>
<feature type="domain" description="DUF4283" evidence="2">
    <location>
        <begin position="89"/>
        <end position="165"/>
    </location>
</feature>
<dbReference type="InterPro" id="IPR040256">
    <property type="entry name" value="At4g02000-like"/>
</dbReference>
<evidence type="ECO:0000256" key="1">
    <source>
        <dbReference type="SAM" id="MobiDB-lite"/>
    </source>
</evidence>
<dbReference type="Pfam" id="PF14111">
    <property type="entry name" value="DUF4283"/>
    <property type="match status" value="1"/>
</dbReference>
<organism evidence="3 4">
    <name type="scientific">Carnegiea gigantea</name>
    <dbReference type="NCBI Taxonomy" id="171969"/>
    <lineage>
        <taxon>Eukaryota</taxon>
        <taxon>Viridiplantae</taxon>
        <taxon>Streptophyta</taxon>
        <taxon>Embryophyta</taxon>
        <taxon>Tracheophyta</taxon>
        <taxon>Spermatophyta</taxon>
        <taxon>Magnoliopsida</taxon>
        <taxon>eudicotyledons</taxon>
        <taxon>Gunneridae</taxon>
        <taxon>Pentapetalae</taxon>
        <taxon>Caryophyllales</taxon>
        <taxon>Cactineae</taxon>
        <taxon>Cactaceae</taxon>
        <taxon>Cactoideae</taxon>
        <taxon>Echinocereeae</taxon>
        <taxon>Carnegiea</taxon>
    </lineage>
</organism>
<accession>A0A9Q1L0A0</accession>
<dbReference type="EMBL" id="JAKOGI010000001">
    <property type="protein sequence ID" value="KAJ8453127.1"/>
    <property type="molecule type" value="Genomic_DNA"/>
</dbReference>
<dbReference type="AlphaFoldDB" id="A0A9Q1L0A0"/>
<keyword evidence="4" id="KW-1185">Reference proteome</keyword>
<proteinExistence type="predicted"/>
<sequence length="367" mass="42163">MARGCRGRPRVQSTVSEAQSPTISTGGRTTVNTADFPALGNPNLEGGVNEINGTNQQSLQVTNENPTSKSSYAAMWHKMCKNYIVAEVEYWNQAILCNVLGANPPLSVFEGYSQYTINKVVTARKGLYLVRFGVMADKEEVLKKRIYYFDRKPFIIKAWNENLDLDTNAIKSLPIWVLLPDLDIKYWGADGLSKIGSVIGIPLKTDKQTMNKTYLSYVRIMIDTPLDGPFLDHVDYINDKGRVIRQQVKYDWQPVKYTHCTMYGHTEEQCRKKRVVRQEWKVQNQQDTNEAHETRRRTARRSPHQGRGTEEPASNSFQALLKTEIMEMIGKITDQLVHCEVMQVRTQKHFYITFIYGSNKAEQRRQL</sequence>
<name>A0A9Q1L0A0_9CARY</name>
<feature type="compositionally biased region" description="Basic residues" evidence="1">
    <location>
        <begin position="294"/>
        <end position="304"/>
    </location>
</feature>
<feature type="region of interest" description="Disordered" evidence="1">
    <location>
        <begin position="1"/>
        <end position="31"/>
    </location>
</feature>
<dbReference type="OrthoDB" id="425619at2759"/>
<gene>
    <name evidence="3" type="ORF">Cgig2_008011</name>
</gene>
<reference evidence="3" key="1">
    <citation type="submission" date="2022-04" db="EMBL/GenBank/DDBJ databases">
        <title>Carnegiea gigantea Genome sequencing and assembly v2.</title>
        <authorList>
            <person name="Copetti D."/>
            <person name="Sanderson M.J."/>
            <person name="Burquez A."/>
            <person name="Wojciechowski M.F."/>
        </authorList>
    </citation>
    <scope>NUCLEOTIDE SEQUENCE</scope>
    <source>
        <strain evidence="3">SGP5-SGP5p</strain>
        <tissue evidence="3">Aerial part</tissue>
    </source>
</reference>
<feature type="region of interest" description="Disordered" evidence="1">
    <location>
        <begin position="281"/>
        <end position="316"/>
    </location>
</feature>
<dbReference type="Proteomes" id="UP001153076">
    <property type="component" value="Unassembled WGS sequence"/>
</dbReference>
<dbReference type="InterPro" id="IPR025558">
    <property type="entry name" value="DUF4283"/>
</dbReference>